<organism evidence="2 3">
    <name type="scientific">Triplophysa tibetana</name>
    <dbReference type="NCBI Taxonomy" id="1572043"/>
    <lineage>
        <taxon>Eukaryota</taxon>
        <taxon>Metazoa</taxon>
        <taxon>Chordata</taxon>
        <taxon>Craniata</taxon>
        <taxon>Vertebrata</taxon>
        <taxon>Euteleostomi</taxon>
        <taxon>Actinopterygii</taxon>
        <taxon>Neopterygii</taxon>
        <taxon>Teleostei</taxon>
        <taxon>Ostariophysi</taxon>
        <taxon>Cypriniformes</taxon>
        <taxon>Nemacheilidae</taxon>
        <taxon>Triplophysa</taxon>
    </lineage>
</organism>
<feature type="region of interest" description="Disordered" evidence="1">
    <location>
        <begin position="159"/>
        <end position="210"/>
    </location>
</feature>
<sequence>MENLESDHLPPILNEVDCGEILSGVAVPHPPRGRRAFCKNILKEQKDKVSPEQDTFSTWCNRPVQLPDLWGTHVCDTDLKPTDGTSEIADVEVLQAPQRSSEWFAFCKHFKEEQKDRPSARQDTSSWCRQLLKVRRMDSVTDPSDIRFSRLTKLPEIQREKDHEEEIGNLNGILLEDARRKQGSKKSPESQHCRDADSPPEQENIESETCSRRLAKFPRTSAAFSIKSGTSWTTATNTQCKQDLEHLRLGWSDLLAIITANNDHSMYLIENTRGFISGRYWDKLL</sequence>
<dbReference type="EMBL" id="SOYY01000014">
    <property type="protein sequence ID" value="KAA0712507.1"/>
    <property type="molecule type" value="Genomic_DNA"/>
</dbReference>
<dbReference type="AlphaFoldDB" id="A0A5A9NVX7"/>
<accession>A0A5A9NVX7</accession>
<protein>
    <submittedName>
        <fullName evidence="2">Uncharacterized protein</fullName>
    </submittedName>
</protein>
<gene>
    <name evidence="2" type="ORF">E1301_Tti022867</name>
</gene>
<evidence type="ECO:0000313" key="2">
    <source>
        <dbReference type="EMBL" id="KAA0712507.1"/>
    </source>
</evidence>
<keyword evidence="3" id="KW-1185">Reference proteome</keyword>
<proteinExistence type="predicted"/>
<evidence type="ECO:0000313" key="3">
    <source>
        <dbReference type="Proteomes" id="UP000324632"/>
    </source>
</evidence>
<dbReference type="Proteomes" id="UP000324632">
    <property type="component" value="Chromosome 14"/>
</dbReference>
<reference evidence="2 3" key="1">
    <citation type="journal article" date="2019" name="Mol. Ecol. Resour.">
        <title>Chromosome-level genome assembly of Triplophysa tibetana, a fish adapted to the harsh high-altitude environment of the Tibetan Plateau.</title>
        <authorList>
            <person name="Yang X."/>
            <person name="Liu H."/>
            <person name="Ma Z."/>
            <person name="Zou Y."/>
            <person name="Zou M."/>
            <person name="Mao Y."/>
            <person name="Li X."/>
            <person name="Wang H."/>
            <person name="Chen T."/>
            <person name="Wang W."/>
            <person name="Yang R."/>
        </authorList>
    </citation>
    <scope>NUCLEOTIDE SEQUENCE [LARGE SCALE GENOMIC DNA]</scope>
    <source>
        <strain evidence="2">TTIB1903HZAU</strain>
        <tissue evidence="2">Muscle</tissue>
    </source>
</reference>
<evidence type="ECO:0000256" key="1">
    <source>
        <dbReference type="SAM" id="MobiDB-lite"/>
    </source>
</evidence>
<name>A0A5A9NVX7_9TELE</name>
<feature type="compositionally biased region" description="Basic and acidic residues" evidence="1">
    <location>
        <begin position="176"/>
        <end position="197"/>
    </location>
</feature>
<comment type="caution">
    <text evidence="2">The sequence shown here is derived from an EMBL/GenBank/DDBJ whole genome shotgun (WGS) entry which is preliminary data.</text>
</comment>